<comment type="caution">
    <text evidence="2">The sequence shown here is derived from an EMBL/GenBank/DDBJ whole genome shotgun (WGS) entry which is preliminary data.</text>
</comment>
<proteinExistence type="predicted"/>
<evidence type="ECO:0000256" key="1">
    <source>
        <dbReference type="SAM" id="MobiDB-lite"/>
    </source>
</evidence>
<feature type="compositionally biased region" description="Basic residues" evidence="1">
    <location>
        <begin position="9"/>
        <end position="24"/>
    </location>
</feature>
<evidence type="ECO:0000313" key="3">
    <source>
        <dbReference type="Proteomes" id="UP000824120"/>
    </source>
</evidence>
<dbReference type="Proteomes" id="UP000824120">
    <property type="component" value="Chromosome 3"/>
</dbReference>
<organism evidence="2 3">
    <name type="scientific">Solanum commersonii</name>
    <name type="common">Commerson's wild potato</name>
    <name type="synonym">Commerson's nightshade</name>
    <dbReference type="NCBI Taxonomy" id="4109"/>
    <lineage>
        <taxon>Eukaryota</taxon>
        <taxon>Viridiplantae</taxon>
        <taxon>Streptophyta</taxon>
        <taxon>Embryophyta</taxon>
        <taxon>Tracheophyta</taxon>
        <taxon>Spermatophyta</taxon>
        <taxon>Magnoliopsida</taxon>
        <taxon>eudicotyledons</taxon>
        <taxon>Gunneridae</taxon>
        <taxon>Pentapetalae</taxon>
        <taxon>asterids</taxon>
        <taxon>lamiids</taxon>
        <taxon>Solanales</taxon>
        <taxon>Solanaceae</taxon>
        <taxon>Solanoideae</taxon>
        <taxon>Solaneae</taxon>
        <taxon>Solanum</taxon>
    </lineage>
</organism>
<dbReference type="AlphaFoldDB" id="A0A9J6A115"/>
<keyword evidence="3" id="KW-1185">Reference proteome</keyword>
<reference evidence="2 3" key="1">
    <citation type="submission" date="2020-09" db="EMBL/GenBank/DDBJ databases">
        <title>De no assembly of potato wild relative species, Solanum commersonii.</title>
        <authorList>
            <person name="Cho K."/>
        </authorList>
    </citation>
    <scope>NUCLEOTIDE SEQUENCE [LARGE SCALE GENOMIC DNA]</scope>
    <source>
        <strain evidence="2">LZ3.2</strain>
        <tissue evidence="2">Leaf</tissue>
    </source>
</reference>
<protein>
    <submittedName>
        <fullName evidence="2">Uncharacterized protein</fullName>
    </submittedName>
</protein>
<feature type="region of interest" description="Disordered" evidence="1">
    <location>
        <begin position="1"/>
        <end position="30"/>
    </location>
</feature>
<accession>A0A9J6A115</accession>
<sequence>MLALDLKNHLGRKTKRKKIKKKYSKQSQYQSSPSRCTLSYLSDSSCSQNSRTKALRTKLHMKKQKENKMANSGRDSCIVNLLNSVATWEGK</sequence>
<name>A0A9J6A115_SOLCO</name>
<dbReference type="EMBL" id="JACXVP010000003">
    <property type="protein sequence ID" value="KAG5618160.1"/>
    <property type="molecule type" value="Genomic_DNA"/>
</dbReference>
<gene>
    <name evidence="2" type="ORF">H5410_017984</name>
</gene>
<evidence type="ECO:0000313" key="2">
    <source>
        <dbReference type="EMBL" id="KAG5618160.1"/>
    </source>
</evidence>